<accession>A0A517MPT3</accession>
<dbReference type="KEGG" id="amob:HG15A2_00550"/>
<organism evidence="2 3">
    <name type="scientific">Adhaeretor mobilis</name>
    <dbReference type="NCBI Taxonomy" id="1930276"/>
    <lineage>
        <taxon>Bacteria</taxon>
        <taxon>Pseudomonadati</taxon>
        <taxon>Planctomycetota</taxon>
        <taxon>Planctomycetia</taxon>
        <taxon>Pirellulales</taxon>
        <taxon>Lacipirellulaceae</taxon>
        <taxon>Adhaeretor</taxon>
    </lineage>
</organism>
<keyword evidence="1" id="KW-0812">Transmembrane</keyword>
<keyword evidence="3" id="KW-1185">Reference proteome</keyword>
<gene>
    <name evidence="2" type="ORF">HG15A2_00550</name>
</gene>
<dbReference type="Proteomes" id="UP000319852">
    <property type="component" value="Chromosome"/>
</dbReference>
<keyword evidence="1" id="KW-1133">Transmembrane helix</keyword>
<dbReference type="RefSeq" id="WP_145056692.1">
    <property type="nucleotide sequence ID" value="NZ_CP036263.1"/>
</dbReference>
<name>A0A517MPT3_9BACT</name>
<evidence type="ECO:0000256" key="1">
    <source>
        <dbReference type="SAM" id="Phobius"/>
    </source>
</evidence>
<protein>
    <submittedName>
        <fullName evidence="2">Uncharacterized protein</fullName>
    </submittedName>
</protein>
<feature type="transmembrane region" description="Helical" evidence="1">
    <location>
        <begin position="36"/>
        <end position="56"/>
    </location>
</feature>
<sequence length="187" mass="20509">MLNTNDDRFIECPDLPQYGNQVTCCFARLPQSAGTLVECGIGFVALLCTSVGIRIGVKAFPENINVQIAFGAICVVVAIALWYAARTALMDAQKDALFVFEGGVHLNEKVLYMVPYGQLFTLNTGMRQVSLPWRVLKRLQLTDTQHDGQKHVEASLQLPDGRTMSLSTSDGEESAMAIQTIAQNLIE</sequence>
<evidence type="ECO:0000313" key="3">
    <source>
        <dbReference type="Proteomes" id="UP000319852"/>
    </source>
</evidence>
<reference evidence="2 3" key="1">
    <citation type="submission" date="2019-02" db="EMBL/GenBank/DDBJ databases">
        <title>Deep-cultivation of Planctomycetes and their phenomic and genomic characterization uncovers novel biology.</title>
        <authorList>
            <person name="Wiegand S."/>
            <person name="Jogler M."/>
            <person name="Boedeker C."/>
            <person name="Pinto D."/>
            <person name="Vollmers J."/>
            <person name="Rivas-Marin E."/>
            <person name="Kohn T."/>
            <person name="Peeters S.H."/>
            <person name="Heuer A."/>
            <person name="Rast P."/>
            <person name="Oberbeckmann S."/>
            <person name="Bunk B."/>
            <person name="Jeske O."/>
            <person name="Meyerdierks A."/>
            <person name="Storesund J.E."/>
            <person name="Kallscheuer N."/>
            <person name="Luecker S."/>
            <person name="Lage O.M."/>
            <person name="Pohl T."/>
            <person name="Merkel B.J."/>
            <person name="Hornburger P."/>
            <person name="Mueller R.-W."/>
            <person name="Bruemmer F."/>
            <person name="Labrenz M."/>
            <person name="Spormann A.M."/>
            <person name="Op den Camp H."/>
            <person name="Overmann J."/>
            <person name="Amann R."/>
            <person name="Jetten M.S.M."/>
            <person name="Mascher T."/>
            <person name="Medema M.H."/>
            <person name="Devos D.P."/>
            <person name="Kaster A.-K."/>
            <person name="Ovreas L."/>
            <person name="Rohde M."/>
            <person name="Galperin M.Y."/>
            <person name="Jogler C."/>
        </authorList>
    </citation>
    <scope>NUCLEOTIDE SEQUENCE [LARGE SCALE GENOMIC DNA]</scope>
    <source>
        <strain evidence="2 3">HG15A2</strain>
    </source>
</reference>
<keyword evidence="1" id="KW-0472">Membrane</keyword>
<evidence type="ECO:0000313" key="2">
    <source>
        <dbReference type="EMBL" id="QDS96797.1"/>
    </source>
</evidence>
<proteinExistence type="predicted"/>
<dbReference type="AlphaFoldDB" id="A0A517MPT3"/>
<feature type="transmembrane region" description="Helical" evidence="1">
    <location>
        <begin position="68"/>
        <end position="85"/>
    </location>
</feature>
<dbReference type="EMBL" id="CP036263">
    <property type="protein sequence ID" value="QDS96797.1"/>
    <property type="molecule type" value="Genomic_DNA"/>
</dbReference>